<sequence>MPQRLRRHVVCLPVRRNAVPTSSRTMHITAATALYTNKSISSSSSSSAPSADTQTAQPGATTGDSGGIQRADFSTMTRKDLLDWVNGQIKSGQMTLDESTTFVSMTVSIPVDAVQGQSMGIDDREKVDFLAKAQQGIGGAIANHDDKLLARLQSAIRTMQQHQGDAVGVDMRA</sequence>
<organism evidence="2">
    <name type="scientific">Rhodopseudomonas palustris (strain BisA53)</name>
    <dbReference type="NCBI Taxonomy" id="316055"/>
    <lineage>
        <taxon>Bacteria</taxon>
        <taxon>Pseudomonadati</taxon>
        <taxon>Pseudomonadota</taxon>
        <taxon>Alphaproteobacteria</taxon>
        <taxon>Hyphomicrobiales</taxon>
        <taxon>Nitrobacteraceae</taxon>
        <taxon>Rhodopseudomonas</taxon>
    </lineage>
</organism>
<evidence type="ECO:0000256" key="1">
    <source>
        <dbReference type="SAM" id="MobiDB-lite"/>
    </source>
</evidence>
<reference evidence="2" key="1">
    <citation type="submission" date="2006-09" db="EMBL/GenBank/DDBJ databases">
        <title>Complete sequence of Rhodopseudomonas palustris BisA53.</title>
        <authorList>
            <consortium name="US DOE Joint Genome Institute"/>
            <person name="Copeland A."/>
            <person name="Lucas S."/>
            <person name="Lapidus A."/>
            <person name="Barry K."/>
            <person name="Detter J.C."/>
            <person name="Glavina del Rio T."/>
            <person name="Hammon N."/>
            <person name="Israni S."/>
            <person name="Dalin E."/>
            <person name="Tice H."/>
            <person name="Pitluck S."/>
            <person name="Chain P."/>
            <person name="Malfatti S."/>
            <person name="Shin M."/>
            <person name="Vergez L."/>
            <person name="Schmutz J."/>
            <person name="Larimer F."/>
            <person name="Land M."/>
            <person name="Hauser L."/>
            <person name="Pelletier D.A."/>
            <person name="Kyrpides N."/>
            <person name="Kim E."/>
            <person name="Harwood C.S."/>
            <person name="Oda Y."/>
            <person name="Richardson P."/>
        </authorList>
    </citation>
    <scope>NUCLEOTIDE SEQUENCE [LARGE SCALE GENOMIC DNA]</scope>
    <source>
        <strain evidence="2">BisA53</strain>
    </source>
</reference>
<feature type="compositionally biased region" description="Polar residues" evidence="1">
    <location>
        <begin position="52"/>
        <end position="63"/>
    </location>
</feature>
<dbReference type="eggNOG" id="ENOG503378B">
    <property type="taxonomic scope" value="Bacteria"/>
</dbReference>
<proteinExistence type="predicted"/>
<protein>
    <submittedName>
        <fullName evidence="2">Uncharacterized protein</fullName>
    </submittedName>
</protein>
<name>Q07PK6_RHOP5</name>
<feature type="region of interest" description="Disordered" evidence="1">
    <location>
        <begin position="40"/>
        <end position="70"/>
    </location>
</feature>
<gene>
    <name evidence="2" type="ordered locus">RPE_2184</name>
</gene>
<evidence type="ECO:0000313" key="2">
    <source>
        <dbReference type="EMBL" id="ABJ06128.1"/>
    </source>
</evidence>
<dbReference type="AlphaFoldDB" id="Q07PK6"/>
<feature type="compositionally biased region" description="Low complexity" evidence="1">
    <location>
        <begin position="40"/>
        <end position="51"/>
    </location>
</feature>
<accession>Q07PK6</accession>
<dbReference type="EMBL" id="CP000463">
    <property type="protein sequence ID" value="ABJ06128.1"/>
    <property type="molecule type" value="Genomic_DNA"/>
</dbReference>
<dbReference type="KEGG" id="rpe:RPE_2184"/>
<dbReference type="HOGENOM" id="CLU_139660_0_0_5"/>